<protein>
    <submittedName>
        <fullName evidence="1">Uncharacterized protein</fullName>
    </submittedName>
</protein>
<proteinExistence type="predicted"/>
<dbReference type="EMBL" id="BLXO01000001">
    <property type="protein sequence ID" value="GFN45288.1"/>
    <property type="molecule type" value="Genomic_DNA"/>
</dbReference>
<accession>A0A6L2ZM60</accession>
<comment type="caution">
    <text evidence="1">The sequence shown here is derived from an EMBL/GenBank/DDBJ whole genome shotgun (WGS) entry which is preliminary data.</text>
</comment>
<sequence length="128" mass="14500">MSRVDIEGAIPLWQSIGGNQTEDGSRKRERFLRHLRLDSCPKLVKKNATQSELLPAEQWANYRITSGALNGTLIRVHLRGNGVLLQLFCPNNETKKRVLSVKKRWQRSLIQLGIPCELEVIDAVDTVP</sequence>
<evidence type="ECO:0000313" key="1">
    <source>
        <dbReference type="EMBL" id="GFN45288.1"/>
    </source>
</evidence>
<reference evidence="1 2" key="1">
    <citation type="submission" date="2020-06" db="EMBL/GenBank/DDBJ databases">
        <title>The genome sequence of Candidatus Regiella insecticola strain Tut.</title>
        <authorList>
            <person name="Nikoh N."/>
            <person name="Tsuchida T."/>
            <person name="Koga R."/>
            <person name="Oshima K."/>
            <person name="Hattori M."/>
            <person name="Fukatsu T."/>
        </authorList>
    </citation>
    <scope>NUCLEOTIDE SEQUENCE [LARGE SCALE GENOMIC DNA]</scope>
    <source>
        <strain evidence="1 2">Tut</strain>
    </source>
</reference>
<dbReference type="Proteomes" id="UP000504714">
    <property type="component" value="Unassembled WGS sequence"/>
</dbReference>
<dbReference type="AlphaFoldDB" id="A0A6L2ZM60"/>
<evidence type="ECO:0000313" key="2">
    <source>
        <dbReference type="Proteomes" id="UP000504714"/>
    </source>
</evidence>
<gene>
    <name evidence="1" type="ORF">RINTU1_03630</name>
</gene>
<organism evidence="1 2">
    <name type="scientific">Candidatus Regiella insecticola</name>
    <dbReference type="NCBI Taxonomy" id="138073"/>
    <lineage>
        <taxon>Bacteria</taxon>
        <taxon>Pseudomonadati</taxon>
        <taxon>Pseudomonadota</taxon>
        <taxon>Gammaproteobacteria</taxon>
        <taxon>Enterobacterales</taxon>
        <taxon>Enterobacteriaceae</taxon>
        <taxon>aphid secondary symbionts</taxon>
        <taxon>Candidatus Regiella</taxon>
    </lineage>
</organism>
<name>A0A6L2ZM60_9ENTR</name>